<evidence type="ECO:0000256" key="3">
    <source>
        <dbReference type="RuleBase" id="RU362132"/>
    </source>
</evidence>
<feature type="domain" description="Thiamine pyrophosphate enzyme TPP-binding" evidence="5">
    <location>
        <begin position="428"/>
        <end position="582"/>
    </location>
</feature>
<dbReference type="Pfam" id="PF00205">
    <property type="entry name" value="TPP_enzyme_M"/>
    <property type="match status" value="1"/>
</dbReference>
<dbReference type="RefSeq" id="WP_174925563.1">
    <property type="nucleotide sequence ID" value="NZ_CABVLY010000003.1"/>
</dbReference>
<dbReference type="EMBL" id="JAFCIQ010000005">
    <property type="protein sequence ID" value="MBM2766838.1"/>
    <property type="molecule type" value="Genomic_DNA"/>
</dbReference>
<dbReference type="GO" id="GO:0009097">
    <property type="term" value="P:isoleucine biosynthetic process"/>
    <property type="evidence" value="ECO:0007669"/>
    <property type="project" value="TreeGrafter"/>
</dbReference>
<dbReference type="GO" id="GO:0003984">
    <property type="term" value="F:acetolactate synthase activity"/>
    <property type="evidence" value="ECO:0007669"/>
    <property type="project" value="TreeGrafter"/>
</dbReference>
<dbReference type="GO" id="GO:0009099">
    <property type="term" value="P:L-valine biosynthetic process"/>
    <property type="evidence" value="ECO:0007669"/>
    <property type="project" value="TreeGrafter"/>
</dbReference>
<evidence type="ECO:0000259" key="4">
    <source>
        <dbReference type="Pfam" id="PF00205"/>
    </source>
</evidence>
<dbReference type="InterPro" id="IPR029061">
    <property type="entry name" value="THDP-binding"/>
</dbReference>
<dbReference type="GeneID" id="56499406"/>
<evidence type="ECO:0000256" key="2">
    <source>
        <dbReference type="ARBA" id="ARBA00023052"/>
    </source>
</evidence>
<dbReference type="GO" id="GO:0030976">
    <property type="term" value="F:thiamine pyrophosphate binding"/>
    <property type="evidence" value="ECO:0007669"/>
    <property type="project" value="InterPro"/>
</dbReference>
<dbReference type="NCBIfam" id="TIGR04377">
    <property type="entry name" value="myo_inos_iolD"/>
    <property type="match status" value="1"/>
</dbReference>
<dbReference type="InterPro" id="IPR000399">
    <property type="entry name" value="TPP-bd_CS"/>
</dbReference>
<evidence type="ECO:0000313" key="7">
    <source>
        <dbReference type="EMBL" id="MBM2766838.1"/>
    </source>
</evidence>
<dbReference type="CDD" id="cd07035">
    <property type="entry name" value="TPP_PYR_POX_like"/>
    <property type="match status" value="1"/>
</dbReference>
<dbReference type="SUPFAM" id="SSF52518">
    <property type="entry name" value="Thiamin diphosphate-binding fold (THDP-binding)"/>
    <property type="match status" value="2"/>
</dbReference>
<dbReference type="Pfam" id="PF02775">
    <property type="entry name" value="TPP_enzyme_C"/>
    <property type="match status" value="1"/>
</dbReference>
<dbReference type="EC" id="3.7.1.22" evidence="7"/>
<dbReference type="AlphaFoldDB" id="A0A6P2G5S3"/>
<dbReference type="InterPro" id="IPR045229">
    <property type="entry name" value="TPP_enz"/>
</dbReference>
<dbReference type="SUPFAM" id="SSF52467">
    <property type="entry name" value="DHS-like NAD/FAD-binding domain"/>
    <property type="match status" value="1"/>
</dbReference>
<dbReference type="Proteomes" id="UP000755577">
    <property type="component" value="Unassembled WGS sequence"/>
</dbReference>
<sequence>MTTTVRLTVSQALVRYLAALRAEVVQPDGRTEILPYCGGVFAIFGHGNVAGLGEALQAEQDRLPTFRAHNEQGMANAAVAFAKANFRQRMMAATSSIGPGATNMLTSAALAHVGRLPLLLLPGDVFVSRLPDPVLQQVEDFEQGDVSANDCFRPVTRYFDRITSPEQLLVALPRAIQVMTDPAQCGPVCLALPQDVQTFAYDWPEDFFAPPVIRMRRPPADALELADAVDVLKTAKKPLIVAGGGVLYSHAWDALRAFADTHGVPVAESQAGKGSLAWDHPLNLGSIGVTGSPAANRAAAQADVVFAVGTRLQDFTTGSHALFGRATLLSLNVQPFDAGKKRGRQLIADARTGLGQLSAALAGWQAEPAWTAANRDQAAAWNARVTDLTTRIPTDTLPYDAEVIGAVRDSAVDAGRDSARDDLVVCAAGTLPAELHKLWRSGVPGNYHMDYAYSCMGYEVAGGLGAKLARPEREVIVIVGDGSYMMLNAELATSVMLGRKIIVVILDNRGYGCIERLQLNCGGASFNNMLDDCVPEGGERSTIDFAMHARAMGAEAVHVRDVAELRSEMKRARAAKTSQVLVIDTTHARTTEDGGAWWEVAVPQVSARAGVERAHRTYLDEKTRQRR</sequence>
<dbReference type="InterPro" id="IPR012000">
    <property type="entry name" value="Thiamin_PyroP_enz_cen_dom"/>
</dbReference>
<evidence type="ECO:0000259" key="5">
    <source>
        <dbReference type="Pfam" id="PF02775"/>
    </source>
</evidence>
<dbReference type="InterPro" id="IPR029035">
    <property type="entry name" value="DHS-like_NAD/FAD-binding_dom"/>
</dbReference>
<proteinExistence type="inferred from homology"/>
<keyword evidence="7" id="KW-0378">Hydrolase</keyword>
<dbReference type="Proteomes" id="UP000494201">
    <property type="component" value="Unassembled WGS sequence"/>
</dbReference>
<evidence type="ECO:0000259" key="6">
    <source>
        <dbReference type="Pfam" id="PF02776"/>
    </source>
</evidence>
<reference evidence="7 10" key="2">
    <citation type="submission" date="2021-02" db="EMBL/GenBank/DDBJ databases">
        <title>Draft genome of the type strains Burkholderia anthina DSM16086.</title>
        <authorList>
            <person name="Hertel R."/>
            <person name="Meissner J."/>
            <person name="Poehlein A."/>
            <person name="Daniel R."/>
            <person name="Commichau F.M."/>
        </authorList>
    </citation>
    <scope>NUCLEOTIDE SEQUENCE [LARGE SCALE GENOMIC DNA]</scope>
    <source>
        <strain evidence="7 10">DSM 16086</strain>
    </source>
</reference>
<comment type="similarity">
    <text evidence="1 3">Belongs to the TPP enzyme family.</text>
</comment>
<dbReference type="GO" id="GO:0102481">
    <property type="term" value="F:3D-(3,5/4)-trihydroxycyclohexane-1,2-dione hydrolase activity"/>
    <property type="evidence" value="ECO:0007669"/>
    <property type="project" value="UniProtKB-EC"/>
</dbReference>
<dbReference type="GO" id="GO:0000287">
    <property type="term" value="F:magnesium ion binding"/>
    <property type="evidence" value="ECO:0007669"/>
    <property type="project" value="InterPro"/>
</dbReference>
<dbReference type="Gene3D" id="3.40.50.970">
    <property type="match status" value="2"/>
</dbReference>
<dbReference type="Pfam" id="PF02776">
    <property type="entry name" value="TPP_enzyme_N"/>
    <property type="match status" value="1"/>
</dbReference>
<evidence type="ECO:0000313" key="8">
    <source>
        <dbReference type="EMBL" id="VVU48676.1"/>
    </source>
</evidence>
<name>A0A6P2G5S3_9BURK</name>
<dbReference type="EMBL" id="CABVLY010000003">
    <property type="protein sequence ID" value="VVU48676.1"/>
    <property type="molecule type" value="Genomic_DNA"/>
</dbReference>
<evidence type="ECO:0000313" key="10">
    <source>
        <dbReference type="Proteomes" id="UP000755577"/>
    </source>
</evidence>
<gene>
    <name evidence="7" type="primary">iolD</name>
    <name evidence="8" type="ORF">BAN20980_01375</name>
    <name evidence="7" type="ORF">JQK92_10430</name>
</gene>
<accession>A0A6P2G5S3</accession>
<dbReference type="PROSITE" id="PS00187">
    <property type="entry name" value="TPP_ENZYMES"/>
    <property type="match status" value="1"/>
</dbReference>
<feature type="domain" description="Thiamine pyrophosphate enzyme central" evidence="4">
    <location>
        <begin position="226"/>
        <end position="357"/>
    </location>
</feature>
<dbReference type="InterPro" id="IPR011766">
    <property type="entry name" value="TPP_enzyme_TPP-bd"/>
</dbReference>
<organism evidence="8 9">
    <name type="scientific">Burkholderia anthina</name>
    <dbReference type="NCBI Taxonomy" id="179879"/>
    <lineage>
        <taxon>Bacteria</taxon>
        <taxon>Pseudomonadati</taxon>
        <taxon>Pseudomonadota</taxon>
        <taxon>Betaproteobacteria</taxon>
        <taxon>Burkholderiales</taxon>
        <taxon>Burkholderiaceae</taxon>
        <taxon>Burkholderia</taxon>
        <taxon>Burkholderia cepacia complex</taxon>
    </lineage>
</organism>
<dbReference type="GO" id="GO:0005948">
    <property type="term" value="C:acetolactate synthase complex"/>
    <property type="evidence" value="ECO:0007669"/>
    <property type="project" value="TreeGrafter"/>
</dbReference>
<keyword evidence="2 3" id="KW-0786">Thiamine pyrophosphate</keyword>
<dbReference type="GO" id="GO:0050660">
    <property type="term" value="F:flavin adenine dinucleotide binding"/>
    <property type="evidence" value="ECO:0007669"/>
    <property type="project" value="TreeGrafter"/>
</dbReference>
<dbReference type="Gene3D" id="3.40.50.1220">
    <property type="entry name" value="TPP-binding domain"/>
    <property type="match status" value="1"/>
</dbReference>
<dbReference type="PANTHER" id="PTHR18968:SF9">
    <property type="entry name" value="3D-(3,5_4)-TRIHYDROXYCYCLOHEXANE-1,2-DIONE HYDROLASE"/>
    <property type="match status" value="1"/>
</dbReference>
<evidence type="ECO:0000256" key="1">
    <source>
        <dbReference type="ARBA" id="ARBA00007812"/>
    </source>
</evidence>
<dbReference type="InterPro" id="IPR030817">
    <property type="entry name" value="Myo_inos_IolD"/>
</dbReference>
<protein>
    <submittedName>
        <fullName evidence="7">3D-(3,5/4)-trihydroxycyclohexane-1,2-dione acylhydrolase (Decyclizing)</fullName>
        <ecNumber evidence="7">3.7.1.22</ecNumber>
    </submittedName>
    <submittedName>
        <fullName evidence="8">Thiamine pyrophosphate protein</fullName>
    </submittedName>
</protein>
<reference evidence="8 9" key="1">
    <citation type="submission" date="2019-09" db="EMBL/GenBank/DDBJ databases">
        <authorList>
            <person name="Depoorter E."/>
        </authorList>
    </citation>
    <scope>NUCLEOTIDE SEQUENCE [LARGE SCALE GENOMIC DNA]</scope>
    <source>
        <strain evidence="8">LMG 20980</strain>
    </source>
</reference>
<dbReference type="PANTHER" id="PTHR18968">
    <property type="entry name" value="THIAMINE PYROPHOSPHATE ENZYMES"/>
    <property type="match status" value="1"/>
</dbReference>
<dbReference type="InterPro" id="IPR012001">
    <property type="entry name" value="Thiamin_PyroP_enz_TPP-bd_dom"/>
</dbReference>
<feature type="domain" description="Thiamine pyrophosphate enzyme N-terminal TPP-binding" evidence="6">
    <location>
        <begin position="41"/>
        <end position="137"/>
    </location>
</feature>
<evidence type="ECO:0000313" key="9">
    <source>
        <dbReference type="Proteomes" id="UP000494201"/>
    </source>
</evidence>
<keyword evidence="10" id="KW-1185">Reference proteome</keyword>
<dbReference type="GO" id="GO:0019310">
    <property type="term" value="P:inositol catabolic process"/>
    <property type="evidence" value="ECO:0007669"/>
    <property type="project" value="InterPro"/>
</dbReference>